<protein>
    <submittedName>
        <fullName evidence="2">NUDIX domain-containing protein</fullName>
    </submittedName>
</protein>
<dbReference type="SUPFAM" id="SSF55811">
    <property type="entry name" value="Nudix"/>
    <property type="match status" value="1"/>
</dbReference>
<accession>A0ABV5HR84</accession>
<dbReference type="PANTHER" id="PTHR43736">
    <property type="entry name" value="ADP-RIBOSE PYROPHOSPHATASE"/>
    <property type="match status" value="1"/>
</dbReference>
<gene>
    <name evidence="2" type="ORF">ACFFUV_17510</name>
</gene>
<dbReference type="InterPro" id="IPR000086">
    <property type="entry name" value="NUDIX_hydrolase_dom"/>
</dbReference>
<proteinExistence type="predicted"/>
<feature type="domain" description="Nudix hydrolase" evidence="1">
    <location>
        <begin position="9"/>
        <end position="134"/>
    </location>
</feature>
<dbReference type="InterPro" id="IPR015797">
    <property type="entry name" value="NUDIX_hydrolase-like_dom_sf"/>
</dbReference>
<evidence type="ECO:0000313" key="3">
    <source>
        <dbReference type="Proteomes" id="UP001589645"/>
    </source>
</evidence>
<organism evidence="2 3">
    <name type="scientific">Vibrio olivae</name>
    <dbReference type="NCBI Taxonomy" id="1243002"/>
    <lineage>
        <taxon>Bacteria</taxon>
        <taxon>Pseudomonadati</taxon>
        <taxon>Pseudomonadota</taxon>
        <taxon>Gammaproteobacteria</taxon>
        <taxon>Vibrionales</taxon>
        <taxon>Vibrionaceae</taxon>
        <taxon>Vibrio</taxon>
    </lineage>
</organism>
<evidence type="ECO:0000259" key="1">
    <source>
        <dbReference type="Pfam" id="PF00293"/>
    </source>
</evidence>
<dbReference type="CDD" id="cd18873">
    <property type="entry name" value="NUDIX_NadM_like"/>
    <property type="match status" value="1"/>
</dbReference>
<dbReference type="Pfam" id="PF00293">
    <property type="entry name" value="NUDIX"/>
    <property type="match status" value="1"/>
</dbReference>
<dbReference type="Gene3D" id="3.90.79.10">
    <property type="entry name" value="Nucleoside Triphosphate Pyrophosphohydrolase"/>
    <property type="match status" value="1"/>
</dbReference>
<keyword evidence="3" id="KW-1185">Reference proteome</keyword>
<reference evidence="2 3" key="1">
    <citation type="submission" date="2024-09" db="EMBL/GenBank/DDBJ databases">
        <authorList>
            <person name="Sun Q."/>
            <person name="Mori K."/>
        </authorList>
    </citation>
    <scope>NUCLEOTIDE SEQUENCE [LARGE SCALE GENOMIC DNA]</scope>
    <source>
        <strain evidence="2 3">CECT 8064</strain>
    </source>
</reference>
<dbReference type="PANTHER" id="PTHR43736:SF4">
    <property type="entry name" value="SLR1690 PROTEIN"/>
    <property type="match status" value="1"/>
</dbReference>
<dbReference type="RefSeq" id="WP_390195225.1">
    <property type="nucleotide sequence ID" value="NZ_JBHMEP010000007.1"/>
</dbReference>
<dbReference type="Proteomes" id="UP001589645">
    <property type="component" value="Unassembled WGS sequence"/>
</dbReference>
<name>A0ABV5HR84_9VIBR</name>
<evidence type="ECO:0000313" key="2">
    <source>
        <dbReference type="EMBL" id="MFB9136768.1"/>
    </source>
</evidence>
<comment type="caution">
    <text evidence="2">The sequence shown here is derived from an EMBL/GenBank/DDBJ whole genome shotgun (WGS) entry which is preliminary data.</text>
</comment>
<sequence>MIVTIDLVCLRLDEEGIKALLIKRSNPERPDCGKWALPGGLVYDEDMTAQGGEPADEDFDSARRRICREKIHTYPNFISDPLVDGNPKRDPDGWSVSISHYALLNPANVQQISNAGMSEQRANWFNLADVLAGKFDLAFDHVAQVNHAWKKLSAAVEYTSVVLFSLDKEFLVADIIDAYAKFGVEVNRMTVKRRLIDTGVIVSANKMAASCKGKGGKPATVYQLASEQVSYFQTCLRK</sequence>
<dbReference type="EMBL" id="JBHMEP010000007">
    <property type="protein sequence ID" value="MFB9136768.1"/>
    <property type="molecule type" value="Genomic_DNA"/>
</dbReference>